<feature type="region of interest" description="Disordered" evidence="3">
    <location>
        <begin position="134"/>
        <end position="181"/>
    </location>
</feature>
<keyword evidence="5" id="KW-1185">Reference proteome</keyword>
<dbReference type="InterPro" id="IPR015946">
    <property type="entry name" value="KH_dom-like_a/b"/>
</dbReference>
<evidence type="ECO:0000256" key="1">
    <source>
        <dbReference type="ARBA" id="ARBA00022517"/>
    </source>
</evidence>
<dbReference type="SUPFAM" id="SSF89919">
    <property type="entry name" value="Ribosome-binding factor A, RbfA"/>
    <property type="match status" value="1"/>
</dbReference>
<dbReference type="GO" id="GO:0043024">
    <property type="term" value="F:ribosomal small subunit binding"/>
    <property type="evidence" value="ECO:0007669"/>
    <property type="project" value="TreeGrafter"/>
</dbReference>
<dbReference type="Gene3D" id="3.30.300.20">
    <property type="match status" value="1"/>
</dbReference>
<keyword evidence="1 2" id="KW-0690">Ribosome biogenesis</keyword>
<feature type="compositionally biased region" description="Basic and acidic residues" evidence="3">
    <location>
        <begin position="134"/>
        <end position="164"/>
    </location>
</feature>
<comment type="caution">
    <text evidence="4">The sequence shown here is derived from an EMBL/GenBank/DDBJ whole genome shotgun (WGS) entry which is preliminary data.</text>
</comment>
<proteinExistence type="inferred from homology"/>
<feature type="region of interest" description="Disordered" evidence="3">
    <location>
        <begin position="1"/>
        <end position="22"/>
    </location>
</feature>
<evidence type="ECO:0000256" key="2">
    <source>
        <dbReference type="HAMAP-Rule" id="MF_00003"/>
    </source>
</evidence>
<dbReference type="PANTHER" id="PTHR33515:SF1">
    <property type="entry name" value="RIBOSOME-BINDING FACTOR A, CHLOROPLASTIC-RELATED"/>
    <property type="match status" value="1"/>
</dbReference>
<dbReference type="GO" id="GO:0005829">
    <property type="term" value="C:cytosol"/>
    <property type="evidence" value="ECO:0007669"/>
    <property type="project" value="TreeGrafter"/>
</dbReference>
<accession>A0A7W6S0M5</accession>
<dbReference type="PANTHER" id="PTHR33515">
    <property type="entry name" value="RIBOSOME-BINDING FACTOR A, CHLOROPLASTIC-RELATED"/>
    <property type="match status" value="1"/>
</dbReference>
<dbReference type="HAMAP" id="MF_00003">
    <property type="entry name" value="RbfA"/>
    <property type="match status" value="1"/>
</dbReference>
<dbReference type="InterPro" id="IPR020053">
    <property type="entry name" value="Ribosome-bd_factorA_CS"/>
</dbReference>
<dbReference type="InterPro" id="IPR023799">
    <property type="entry name" value="RbfA_dom_sf"/>
</dbReference>
<protein>
    <recommendedName>
        <fullName evidence="2">Ribosome-binding factor A</fullName>
    </recommendedName>
</protein>
<evidence type="ECO:0000313" key="4">
    <source>
        <dbReference type="EMBL" id="MBB4286195.1"/>
    </source>
</evidence>
<dbReference type="InterPro" id="IPR000238">
    <property type="entry name" value="RbfA"/>
</dbReference>
<organism evidence="4 5">
    <name type="scientific">Roseospira goensis</name>
    <dbReference type="NCBI Taxonomy" id="391922"/>
    <lineage>
        <taxon>Bacteria</taxon>
        <taxon>Pseudomonadati</taxon>
        <taxon>Pseudomonadota</taxon>
        <taxon>Alphaproteobacteria</taxon>
        <taxon>Rhodospirillales</taxon>
        <taxon>Rhodospirillaceae</taxon>
        <taxon>Roseospira</taxon>
    </lineage>
</organism>
<dbReference type="Pfam" id="PF02033">
    <property type="entry name" value="RBFA"/>
    <property type="match status" value="1"/>
</dbReference>
<dbReference type="GO" id="GO:0030490">
    <property type="term" value="P:maturation of SSU-rRNA"/>
    <property type="evidence" value="ECO:0007669"/>
    <property type="project" value="UniProtKB-UniRule"/>
</dbReference>
<dbReference type="AlphaFoldDB" id="A0A7W6S0M5"/>
<comment type="function">
    <text evidence="2">One of several proteins that assist in the late maturation steps of the functional core of the 30S ribosomal subunit. Associates with free 30S ribosomal subunits (but not with 30S subunits that are part of 70S ribosomes or polysomes). Required for efficient processing of 16S rRNA. May interact with the 5'-terminal helix region of 16S rRNA.</text>
</comment>
<name>A0A7W6S0M5_9PROT</name>
<dbReference type="PROSITE" id="PS01319">
    <property type="entry name" value="RBFA"/>
    <property type="match status" value="1"/>
</dbReference>
<reference evidence="4 5" key="1">
    <citation type="submission" date="2020-08" db="EMBL/GenBank/DDBJ databases">
        <title>Genome sequencing of Purple Non-Sulfur Bacteria from various extreme environments.</title>
        <authorList>
            <person name="Mayer M."/>
        </authorList>
    </citation>
    <scope>NUCLEOTIDE SEQUENCE [LARGE SCALE GENOMIC DNA]</scope>
    <source>
        <strain evidence="4 5">JA135</strain>
    </source>
</reference>
<dbReference type="EMBL" id="JACIGI010000013">
    <property type="protein sequence ID" value="MBB4286195.1"/>
    <property type="molecule type" value="Genomic_DNA"/>
</dbReference>
<dbReference type="NCBIfam" id="TIGR00082">
    <property type="entry name" value="rbfA"/>
    <property type="match status" value="1"/>
</dbReference>
<dbReference type="RefSeq" id="WP_184434700.1">
    <property type="nucleotide sequence ID" value="NZ_JACIGI010000013.1"/>
</dbReference>
<evidence type="ECO:0000256" key="3">
    <source>
        <dbReference type="SAM" id="MobiDB-lite"/>
    </source>
</evidence>
<comment type="subunit">
    <text evidence="2">Monomer. Binds 30S ribosomal subunits, but not 50S ribosomal subunits or 70S ribosomes.</text>
</comment>
<sequence length="181" mass="19465">MRRDPARSAAHLQGRPQSQRQLRVGEELRHALAWTLEEGNIRDPALADTPVTITEVRVSPDLRNATVFCLPLGGGTDAEAAVLEGLRRVKPFLRHRIADRVRLRHVPDLSFATDTSFDTADRIEAILHSPEVARDVVGDGDGHGHGDAADRDAADRDAADRDAADGGDTPDETAGGSRDGA</sequence>
<dbReference type="NCBIfam" id="NF001802">
    <property type="entry name" value="PRK00521.2-5"/>
    <property type="match status" value="1"/>
</dbReference>
<gene>
    <name evidence="2" type="primary">rbfA</name>
    <name evidence="4" type="ORF">GGD88_001922</name>
</gene>
<evidence type="ECO:0000313" key="5">
    <source>
        <dbReference type="Proteomes" id="UP000555728"/>
    </source>
</evidence>
<keyword evidence="2" id="KW-0963">Cytoplasm</keyword>
<comment type="similarity">
    <text evidence="2">Belongs to the RbfA family.</text>
</comment>
<comment type="subcellular location">
    <subcellularLocation>
        <location evidence="2">Cytoplasm</location>
    </subcellularLocation>
</comment>
<dbReference type="Proteomes" id="UP000555728">
    <property type="component" value="Unassembled WGS sequence"/>
</dbReference>